<dbReference type="EMBL" id="UZAK01032694">
    <property type="protein sequence ID" value="VDP30207.1"/>
    <property type="molecule type" value="Genomic_DNA"/>
</dbReference>
<dbReference type="WBParaSite" id="SCUD_0000833401-mRNA-1">
    <property type="protein sequence ID" value="SCUD_0000833401-mRNA-1"/>
    <property type="gene ID" value="SCUD_0000833401"/>
</dbReference>
<evidence type="ECO:0000313" key="2">
    <source>
        <dbReference type="Proteomes" id="UP000279833"/>
    </source>
</evidence>
<reference evidence="3" key="1">
    <citation type="submission" date="2016-06" db="UniProtKB">
        <authorList>
            <consortium name="WormBaseParasite"/>
        </authorList>
    </citation>
    <scope>IDENTIFICATION</scope>
</reference>
<accession>A0A183K026</accession>
<protein>
    <submittedName>
        <fullName evidence="1 3">Uncharacterized protein</fullName>
    </submittedName>
</protein>
<gene>
    <name evidence="1" type="ORF">SCUD_LOCUS8334</name>
</gene>
<dbReference type="AlphaFoldDB" id="A0A183K026"/>
<dbReference type="Proteomes" id="UP000279833">
    <property type="component" value="Unassembled WGS sequence"/>
</dbReference>
<keyword evidence="2" id="KW-1185">Reference proteome</keyword>
<reference evidence="1 2" key="2">
    <citation type="submission" date="2018-11" db="EMBL/GenBank/DDBJ databases">
        <authorList>
            <consortium name="Pathogen Informatics"/>
        </authorList>
    </citation>
    <scope>NUCLEOTIDE SEQUENCE [LARGE SCALE GENOMIC DNA]</scope>
    <source>
        <strain evidence="1">Dakar</strain>
        <strain evidence="2">Dakar, Senegal</strain>
    </source>
</reference>
<proteinExistence type="predicted"/>
<organism evidence="3">
    <name type="scientific">Schistosoma curassoni</name>
    <dbReference type="NCBI Taxonomy" id="6186"/>
    <lineage>
        <taxon>Eukaryota</taxon>
        <taxon>Metazoa</taxon>
        <taxon>Spiralia</taxon>
        <taxon>Lophotrochozoa</taxon>
        <taxon>Platyhelminthes</taxon>
        <taxon>Trematoda</taxon>
        <taxon>Digenea</taxon>
        <taxon>Strigeidida</taxon>
        <taxon>Schistosomatoidea</taxon>
        <taxon>Schistosomatidae</taxon>
        <taxon>Schistosoma</taxon>
    </lineage>
</organism>
<sequence>MLHYLSLRNPNYQHENIKHRLIFQQQYVIQNADVLMFLYNLNWLNLDLWYV</sequence>
<evidence type="ECO:0000313" key="3">
    <source>
        <dbReference type="WBParaSite" id="SCUD_0000833401-mRNA-1"/>
    </source>
</evidence>
<evidence type="ECO:0000313" key="1">
    <source>
        <dbReference type="EMBL" id="VDP30207.1"/>
    </source>
</evidence>
<name>A0A183K026_9TREM</name>